<protein>
    <submittedName>
        <fullName evidence="1">Uncharacterized protein</fullName>
    </submittedName>
</protein>
<evidence type="ECO:0000313" key="2">
    <source>
        <dbReference type="EMBL" id="QJB04045.1"/>
    </source>
</evidence>
<gene>
    <name evidence="1" type="ORF">MM171A02154_0005</name>
    <name evidence="2" type="ORF">MM171B00501_0006</name>
</gene>
<sequence length="154" mass="16722">MYPGLDCSPMSTQKHDGGGLVGFTRAYPIKFERVVAARVDDFEVTGLRIYAVVDGDEVTEVPGGANFEIQARYEIRNYAAGITWWTSCMTAYDVTHDRPVEPKGYDATGTHLGGGPDAQVDAINATMPDGPTTFRVKIHANQKANAGAPPEEDW</sequence>
<dbReference type="AlphaFoldDB" id="A0A6M3LTQ7"/>
<evidence type="ECO:0000313" key="1">
    <source>
        <dbReference type="EMBL" id="QJA98193.1"/>
    </source>
</evidence>
<reference evidence="1" key="1">
    <citation type="submission" date="2020-03" db="EMBL/GenBank/DDBJ databases">
        <title>The deep terrestrial virosphere.</title>
        <authorList>
            <person name="Holmfeldt K."/>
            <person name="Nilsson E."/>
            <person name="Simone D."/>
            <person name="Lopez-Fernandez M."/>
            <person name="Wu X."/>
            <person name="de Brujin I."/>
            <person name="Lundin D."/>
            <person name="Andersson A."/>
            <person name="Bertilsson S."/>
            <person name="Dopson M."/>
        </authorList>
    </citation>
    <scope>NUCLEOTIDE SEQUENCE</scope>
    <source>
        <strain evidence="1">MM171A02154</strain>
        <strain evidence="2">MM171B00501</strain>
    </source>
</reference>
<organism evidence="1">
    <name type="scientific">viral metagenome</name>
    <dbReference type="NCBI Taxonomy" id="1070528"/>
    <lineage>
        <taxon>unclassified sequences</taxon>
        <taxon>metagenomes</taxon>
        <taxon>organismal metagenomes</taxon>
    </lineage>
</organism>
<dbReference type="EMBL" id="MT143870">
    <property type="protein sequence ID" value="QJB04045.1"/>
    <property type="molecule type" value="Genomic_DNA"/>
</dbReference>
<name>A0A6M3LTQ7_9ZZZZ</name>
<dbReference type="EMBL" id="MT143560">
    <property type="protein sequence ID" value="QJA98193.1"/>
    <property type="molecule type" value="Genomic_DNA"/>
</dbReference>
<accession>A0A6M3LTQ7</accession>
<proteinExistence type="predicted"/>